<accession>A0A2V2N182</accession>
<dbReference type="OrthoDB" id="8127at2157"/>
<dbReference type="InterPro" id="IPR011620">
    <property type="entry name" value="Sig_transdc_His_kinase_LytS_TM"/>
</dbReference>
<keyword evidence="4" id="KW-1003">Cell membrane</keyword>
<name>A0A2V2N182_9EURY</name>
<keyword evidence="15" id="KW-1185">Reference proteome</keyword>
<feature type="domain" description="Histidine kinase" evidence="13">
    <location>
        <begin position="364"/>
        <end position="560"/>
    </location>
</feature>
<gene>
    <name evidence="14" type="ORF">DK846_01795</name>
</gene>
<dbReference type="InterPro" id="IPR035965">
    <property type="entry name" value="PAS-like_dom_sf"/>
</dbReference>
<dbReference type="Pfam" id="PF02518">
    <property type="entry name" value="HATPase_c"/>
    <property type="match status" value="1"/>
</dbReference>
<evidence type="ECO:0000256" key="1">
    <source>
        <dbReference type="ARBA" id="ARBA00000085"/>
    </source>
</evidence>
<dbReference type="InterPro" id="IPR050980">
    <property type="entry name" value="2C_sensor_his_kinase"/>
</dbReference>
<dbReference type="AlphaFoldDB" id="A0A2V2N182"/>
<dbReference type="GO" id="GO:0071555">
    <property type="term" value="P:cell wall organization"/>
    <property type="evidence" value="ECO:0007669"/>
    <property type="project" value="InterPro"/>
</dbReference>
<dbReference type="Gene3D" id="3.30.450.20">
    <property type="entry name" value="PAS domain"/>
    <property type="match status" value="1"/>
</dbReference>
<dbReference type="InterPro" id="IPR003594">
    <property type="entry name" value="HATPase_dom"/>
</dbReference>
<dbReference type="InterPro" id="IPR005467">
    <property type="entry name" value="His_kinase_dom"/>
</dbReference>
<evidence type="ECO:0000256" key="8">
    <source>
        <dbReference type="ARBA" id="ARBA00022777"/>
    </source>
</evidence>
<dbReference type="PANTHER" id="PTHR44936:SF10">
    <property type="entry name" value="SENSOR PROTEIN RSTB"/>
    <property type="match status" value="1"/>
</dbReference>
<evidence type="ECO:0000256" key="2">
    <source>
        <dbReference type="ARBA" id="ARBA00004651"/>
    </source>
</evidence>
<keyword evidence="5" id="KW-0808">Transferase</keyword>
<dbReference type="Pfam" id="PF07694">
    <property type="entry name" value="5TM-5TMR_LYT"/>
    <property type="match status" value="1"/>
</dbReference>
<proteinExistence type="predicted"/>
<dbReference type="GO" id="GO:0000155">
    <property type="term" value="F:phosphorelay sensor kinase activity"/>
    <property type="evidence" value="ECO:0007669"/>
    <property type="project" value="InterPro"/>
</dbReference>
<organism evidence="14 15">
    <name type="scientific">Methanospirillum lacunae</name>
    <dbReference type="NCBI Taxonomy" id="668570"/>
    <lineage>
        <taxon>Archaea</taxon>
        <taxon>Methanobacteriati</taxon>
        <taxon>Methanobacteriota</taxon>
        <taxon>Stenosarchaea group</taxon>
        <taxon>Methanomicrobia</taxon>
        <taxon>Methanomicrobiales</taxon>
        <taxon>Methanospirillaceae</taxon>
        <taxon>Methanospirillum</taxon>
    </lineage>
</organism>
<evidence type="ECO:0000256" key="12">
    <source>
        <dbReference type="SAM" id="Phobius"/>
    </source>
</evidence>
<dbReference type="SUPFAM" id="SSF55785">
    <property type="entry name" value="PYP-like sensor domain (PAS domain)"/>
    <property type="match status" value="1"/>
</dbReference>
<sequence>MTIPSQIIGIYHDLIFNISILVMLILLYDLIPDRIYIQKKIQYSVYVGLIFTFVALSGILIPWNETAHPTMGINGIVLPLSGIVGGPVSAGIIACFLVFFRYIFDMGPDSTADLILMVISAIIGIVFFYLKKRQSVLYSSTLILVSFSLFVSVVSFFVLQFFHPYGPEIEPLRSELLIQIPLIIFLGLFILGSVINLIDRKKTSELELLSYKDHLEELVELRTIELQNMSALQQATIESTADGVIVVDLLGKIQNYNRVAAHILHLDNEGGIDDIGIWEILSRNTEYPVQMNVLLSPVSLSEEQLLSTDLLFKSGKVYEIYVTPHKVHDKTIGSVINLREITERKNYEDRLKLVNQKLLLLSGITRHDIVNQLTALRLYGDMIRHVNTVPLITEYAEKMDQIMDTMQQQAEFTSDYQDLGLYAPVWQSPSETFINASLSFTKHQISFSTDGDNVEILVDRLLDRVFYNLIDNSIRHGSHVSIIRLSVSLSSSSVLIMYEDNGSGIAPEEKELIFQKGFGKNTGFGMFLIHEILSMTSITIRETGLYGIGARFEMSIPEGKFRMVSESIT</sequence>
<dbReference type="SMART" id="SM00387">
    <property type="entry name" value="HATPase_c"/>
    <property type="match status" value="1"/>
</dbReference>
<evidence type="ECO:0000256" key="4">
    <source>
        <dbReference type="ARBA" id="ARBA00022475"/>
    </source>
</evidence>
<evidence type="ECO:0000313" key="15">
    <source>
        <dbReference type="Proteomes" id="UP000245657"/>
    </source>
</evidence>
<dbReference type="EC" id="2.7.13.3" evidence="3"/>
<dbReference type="PANTHER" id="PTHR44936">
    <property type="entry name" value="SENSOR PROTEIN CREC"/>
    <property type="match status" value="1"/>
</dbReference>
<dbReference type="PROSITE" id="PS50109">
    <property type="entry name" value="HIS_KIN"/>
    <property type="match status" value="1"/>
</dbReference>
<feature type="transmembrane region" description="Helical" evidence="12">
    <location>
        <begin position="180"/>
        <end position="198"/>
    </location>
</feature>
<evidence type="ECO:0000256" key="6">
    <source>
        <dbReference type="ARBA" id="ARBA00022692"/>
    </source>
</evidence>
<dbReference type="SUPFAM" id="SSF55874">
    <property type="entry name" value="ATPase domain of HSP90 chaperone/DNA topoisomerase II/histidine kinase"/>
    <property type="match status" value="1"/>
</dbReference>
<comment type="catalytic activity">
    <reaction evidence="1">
        <text>ATP + protein L-histidine = ADP + protein N-phospho-L-histidine.</text>
        <dbReference type="EC" id="2.7.13.3"/>
    </reaction>
</comment>
<dbReference type="Gene3D" id="3.30.565.10">
    <property type="entry name" value="Histidine kinase-like ATPase, C-terminal domain"/>
    <property type="match status" value="1"/>
</dbReference>
<dbReference type="Proteomes" id="UP000245657">
    <property type="component" value="Unassembled WGS sequence"/>
</dbReference>
<evidence type="ECO:0000256" key="10">
    <source>
        <dbReference type="ARBA" id="ARBA00022989"/>
    </source>
</evidence>
<feature type="transmembrane region" description="Helical" evidence="12">
    <location>
        <begin position="76"/>
        <end position="100"/>
    </location>
</feature>
<feature type="transmembrane region" description="Helical" evidence="12">
    <location>
        <begin position="14"/>
        <end position="31"/>
    </location>
</feature>
<dbReference type="EMBL" id="QGMY01000002">
    <property type="protein sequence ID" value="PWR73922.1"/>
    <property type="molecule type" value="Genomic_DNA"/>
</dbReference>
<evidence type="ECO:0000256" key="5">
    <source>
        <dbReference type="ARBA" id="ARBA00022679"/>
    </source>
</evidence>
<evidence type="ECO:0000313" key="14">
    <source>
        <dbReference type="EMBL" id="PWR73922.1"/>
    </source>
</evidence>
<protein>
    <recommendedName>
        <fullName evidence="3">histidine kinase</fullName>
        <ecNumber evidence="3">2.7.13.3</ecNumber>
    </recommendedName>
</protein>
<evidence type="ECO:0000256" key="3">
    <source>
        <dbReference type="ARBA" id="ARBA00012438"/>
    </source>
</evidence>
<dbReference type="GO" id="GO:0005886">
    <property type="term" value="C:plasma membrane"/>
    <property type="evidence" value="ECO:0007669"/>
    <property type="project" value="UniProtKB-SubCell"/>
</dbReference>
<keyword evidence="11 12" id="KW-0472">Membrane</keyword>
<dbReference type="CDD" id="cd00075">
    <property type="entry name" value="HATPase"/>
    <property type="match status" value="1"/>
</dbReference>
<evidence type="ECO:0000259" key="13">
    <source>
        <dbReference type="PROSITE" id="PS50109"/>
    </source>
</evidence>
<keyword evidence="8" id="KW-0418">Kinase</keyword>
<feature type="transmembrane region" description="Helical" evidence="12">
    <location>
        <begin position="136"/>
        <end position="159"/>
    </location>
</feature>
<keyword evidence="9" id="KW-0067">ATP-binding</keyword>
<comment type="subcellular location">
    <subcellularLocation>
        <location evidence="2">Cell membrane</location>
        <topology evidence="2">Multi-pass membrane protein</topology>
    </subcellularLocation>
</comment>
<feature type="transmembrane region" description="Helical" evidence="12">
    <location>
        <begin position="112"/>
        <end position="130"/>
    </location>
</feature>
<dbReference type="InterPro" id="IPR036890">
    <property type="entry name" value="HATPase_C_sf"/>
</dbReference>
<keyword evidence="6 12" id="KW-0812">Transmembrane</keyword>
<keyword evidence="7" id="KW-0547">Nucleotide-binding</keyword>
<keyword evidence="10 12" id="KW-1133">Transmembrane helix</keyword>
<dbReference type="RefSeq" id="WP_109967202.1">
    <property type="nucleotide sequence ID" value="NZ_QGMY01000002.1"/>
</dbReference>
<evidence type="ECO:0000256" key="9">
    <source>
        <dbReference type="ARBA" id="ARBA00022840"/>
    </source>
</evidence>
<reference evidence="14 15" key="1">
    <citation type="submission" date="2018-05" db="EMBL/GenBank/DDBJ databases">
        <title>Draft genome of Methanospirillum lacunae Ki8-1.</title>
        <authorList>
            <person name="Dueholm M.S."/>
            <person name="Nielsen P.H."/>
            <person name="Bakmann L.F."/>
            <person name="Otzen D.E."/>
        </authorList>
    </citation>
    <scope>NUCLEOTIDE SEQUENCE [LARGE SCALE GENOMIC DNA]</scope>
    <source>
        <strain evidence="14 15">Ki8-1</strain>
    </source>
</reference>
<dbReference type="GO" id="GO:0005524">
    <property type="term" value="F:ATP binding"/>
    <property type="evidence" value="ECO:0007669"/>
    <property type="project" value="UniProtKB-KW"/>
</dbReference>
<evidence type="ECO:0000256" key="7">
    <source>
        <dbReference type="ARBA" id="ARBA00022741"/>
    </source>
</evidence>
<evidence type="ECO:0000256" key="11">
    <source>
        <dbReference type="ARBA" id="ARBA00023136"/>
    </source>
</evidence>
<comment type="caution">
    <text evidence="14">The sequence shown here is derived from an EMBL/GenBank/DDBJ whole genome shotgun (WGS) entry which is preliminary data.</text>
</comment>
<feature type="transmembrane region" description="Helical" evidence="12">
    <location>
        <begin position="43"/>
        <end position="64"/>
    </location>
</feature>